<gene>
    <name evidence="1" type="ORF">EV184_12938</name>
</gene>
<protein>
    <submittedName>
        <fullName evidence="1">Uncharacterized protein</fullName>
    </submittedName>
</protein>
<accession>A0A4R2B3P3</accession>
<name>A0A4R2B3P3_9HYPH</name>
<evidence type="ECO:0000313" key="1">
    <source>
        <dbReference type="EMBL" id="TCN19809.1"/>
    </source>
</evidence>
<sequence>MMKATEKTRSAVTGKVVTQPIGGKKAAKFAQAEGLEMNAASKALSKKLNASGLKGETYRSEIVKAFKKG</sequence>
<dbReference type="AlphaFoldDB" id="A0A4R2B3P3"/>
<comment type="caution">
    <text evidence="1">The sequence shown here is derived from an EMBL/GenBank/DDBJ whole genome shotgun (WGS) entry which is preliminary data.</text>
</comment>
<dbReference type="EMBL" id="SLVU01000029">
    <property type="protein sequence ID" value="TCN19809.1"/>
    <property type="molecule type" value="Genomic_DNA"/>
</dbReference>
<reference evidence="1 2" key="1">
    <citation type="submission" date="2019-03" db="EMBL/GenBank/DDBJ databases">
        <title>Genomic Encyclopedia of Type Strains, Phase IV (KMG-V): Genome sequencing to study the core and pangenomes of soil and plant-associated prokaryotes.</title>
        <authorList>
            <person name="Whitman W."/>
        </authorList>
    </citation>
    <scope>NUCLEOTIDE SEQUENCE [LARGE SCALE GENOMIC DNA]</scope>
    <source>
        <strain evidence="1 2">23C40</strain>
    </source>
</reference>
<organism evidence="1 2">
    <name type="scientific">Sinorhizobium americanum</name>
    <dbReference type="NCBI Taxonomy" id="194963"/>
    <lineage>
        <taxon>Bacteria</taxon>
        <taxon>Pseudomonadati</taxon>
        <taxon>Pseudomonadota</taxon>
        <taxon>Alphaproteobacteria</taxon>
        <taxon>Hyphomicrobiales</taxon>
        <taxon>Rhizobiaceae</taxon>
        <taxon>Sinorhizobium/Ensifer group</taxon>
        <taxon>Sinorhizobium</taxon>
    </lineage>
</organism>
<evidence type="ECO:0000313" key="2">
    <source>
        <dbReference type="Proteomes" id="UP000295043"/>
    </source>
</evidence>
<proteinExistence type="predicted"/>
<dbReference type="Proteomes" id="UP000295043">
    <property type="component" value="Unassembled WGS sequence"/>
</dbReference>